<dbReference type="RefSeq" id="WP_092050970.1">
    <property type="nucleotide sequence ID" value="NZ_FOQD01000009.1"/>
</dbReference>
<keyword evidence="3" id="KW-1185">Reference proteome</keyword>
<feature type="compositionally biased region" description="Basic and acidic residues" evidence="1">
    <location>
        <begin position="28"/>
        <end position="38"/>
    </location>
</feature>
<evidence type="ECO:0000313" key="3">
    <source>
        <dbReference type="Proteomes" id="UP000199518"/>
    </source>
</evidence>
<protein>
    <submittedName>
        <fullName evidence="2">Uncharacterized protein</fullName>
    </submittedName>
</protein>
<dbReference type="Proteomes" id="UP000199518">
    <property type="component" value="Unassembled WGS sequence"/>
</dbReference>
<accession>A0A1I3IPQ9</accession>
<dbReference type="EMBL" id="FOQD01000009">
    <property type="protein sequence ID" value="SFI49902.1"/>
    <property type="molecule type" value="Genomic_DNA"/>
</dbReference>
<name>A0A1I3IPQ9_9PLAN</name>
<dbReference type="AlphaFoldDB" id="A0A1I3IPQ9"/>
<evidence type="ECO:0000256" key="1">
    <source>
        <dbReference type="SAM" id="MobiDB-lite"/>
    </source>
</evidence>
<organism evidence="2 3">
    <name type="scientific">Planctomicrobium piriforme</name>
    <dbReference type="NCBI Taxonomy" id="1576369"/>
    <lineage>
        <taxon>Bacteria</taxon>
        <taxon>Pseudomonadati</taxon>
        <taxon>Planctomycetota</taxon>
        <taxon>Planctomycetia</taxon>
        <taxon>Planctomycetales</taxon>
        <taxon>Planctomycetaceae</taxon>
        <taxon>Planctomicrobium</taxon>
    </lineage>
</organism>
<feature type="region of interest" description="Disordered" evidence="1">
    <location>
        <begin position="21"/>
        <end position="54"/>
    </location>
</feature>
<sequence length="83" mass="8961">MVCFAVGNGRRSSFLPVMVKSGKNVNRPTDKRLRRDSVMKPGDNGQRGGVINTPLDRTAAVKLNWDAEARTLSQSSEAGAGCR</sequence>
<gene>
    <name evidence="2" type="ORF">SAMN05421753_109206</name>
</gene>
<reference evidence="3" key="1">
    <citation type="submission" date="2016-10" db="EMBL/GenBank/DDBJ databases">
        <authorList>
            <person name="Varghese N."/>
            <person name="Submissions S."/>
        </authorList>
    </citation>
    <scope>NUCLEOTIDE SEQUENCE [LARGE SCALE GENOMIC DNA]</scope>
    <source>
        <strain evidence="3">DSM 26348</strain>
    </source>
</reference>
<evidence type="ECO:0000313" key="2">
    <source>
        <dbReference type="EMBL" id="SFI49902.1"/>
    </source>
</evidence>
<proteinExistence type="predicted"/>